<protein>
    <recommendedName>
        <fullName evidence="1">PA14 domain-containing protein</fullName>
    </recommendedName>
</protein>
<dbReference type="InterPro" id="IPR037524">
    <property type="entry name" value="PA14/GLEYA"/>
</dbReference>
<evidence type="ECO:0000259" key="1">
    <source>
        <dbReference type="PROSITE" id="PS51820"/>
    </source>
</evidence>
<proteinExistence type="predicted"/>
<reference evidence="3" key="1">
    <citation type="submission" date="2017-02" db="EMBL/GenBank/DDBJ databases">
        <authorList>
            <person name="Daims H."/>
        </authorList>
    </citation>
    <scope>NUCLEOTIDE SEQUENCE [LARGE SCALE GENOMIC DNA]</scope>
</reference>
<sequence>MSQFHSLRLPPALQFLKESINPLRLLLLVSVPFVNPALACTTPTNSFCVDYFKGKTLAAPVLFSTTTSSIKYNWQSGSPDPTVPVDNFSGRWQGNYSFTDGQYIFRVLADDGVKLKVDGKVVIDGWKDQAPTEYKATVPLTAGKHLVEVEYYEGYSGAKLEADWEPVRSCDVPLGKFCVAYFDNPNLTGNPRLLTSETTIDHPWGNGSPDATVPINGFSGRWQGEFDFTPGTYAFSATADDGVRLFIDDKPVIDAWVLQGATRYESLRWLTGRHRITVEYFDSYGGAVLKAGWQWVSNSNTYTPIGSNATSSIGSNLGAWRDWGTEQPFIDLFKTSRNWITQAPGVWDTGEQTRLDLDANGWVRSLPAATDTSVQYRTVTTLLLNSDALNGLRPGGEYVVLYDGEGLINYSLGARKNDKLSKPGRDVINVDKNNGGGIQLTLTQTDPNRTGNYLRNIRVVSSGVVCDDDLLAFCLTATDPACNRSACRTMEVAVNNRLFHPLFLRSLVNYRAFRFMDPFSTNVVDSNQKQLVNWTDRATPSKARWADQAGIPAEIAITLSNQMKTDAWVNMPHRASDDYIRQFAKLTRQQLNPTRHVYVEYANEIWNTAFSAGSWVEQQALSLWPGGSDSPYTKRTNWYGKRTAEMCDIWKAEWKGEENRVTCVLSGQSANTWTAKAALDCSLWAAGKPCQAHGIEAISMAPYFGNYLGSPTNEAEVTAWTTASDGGLGKLFAELSSGGQISTSPAGGALAQASLWMQQYADVASTRKLRLLAYEGGQHLVGVGNVINNAALTNLFIAANRDPRMGDMYSQYLKNWRTITGGDLFINFSSMGQYGRYGSWGVLENMTQTSTPKYDALIKHIKANPQ</sequence>
<dbReference type="OrthoDB" id="7783360at2"/>
<dbReference type="SMART" id="SM00758">
    <property type="entry name" value="PA14"/>
    <property type="match status" value="2"/>
</dbReference>
<dbReference type="EMBL" id="FUKI01000137">
    <property type="protein sequence ID" value="SJM94856.1"/>
    <property type="molecule type" value="Genomic_DNA"/>
</dbReference>
<dbReference type="InterPro" id="IPR011658">
    <property type="entry name" value="PA14_dom"/>
</dbReference>
<gene>
    <name evidence="2" type="ORF">CRENPOLYSF1_60008</name>
</gene>
<dbReference type="PROSITE" id="PS51820">
    <property type="entry name" value="PA14"/>
    <property type="match status" value="2"/>
</dbReference>
<evidence type="ECO:0000313" key="3">
    <source>
        <dbReference type="Proteomes" id="UP000195667"/>
    </source>
</evidence>
<feature type="domain" description="PA14" evidence="1">
    <location>
        <begin position="42"/>
        <end position="181"/>
    </location>
</feature>
<dbReference type="Proteomes" id="UP000195667">
    <property type="component" value="Unassembled WGS sequence"/>
</dbReference>
<dbReference type="Gene3D" id="3.90.182.10">
    <property type="entry name" value="Toxin - Anthrax Protective Antigen,domain 1"/>
    <property type="match status" value="2"/>
</dbReference>
<name>A0A1R4HF74_9GAMM</name>
<feature type="domain" description="PA14" evidence="1">
    <location>
        <begin position="172"/>
        <end position="309"/>
    </location>
</feature>
<dbReference type="SUPFAM" id="SSF56988">
    <property type="entry name" value="Anthrax protective antigen"/>
    <property type="match status" value="2"/>
</dbReference>
<dbReference type="RefSeq" id="WP_087144511.1">
    <property type="nucleotide sequence ID" value="NZ_FUKI01000137.1"/>
</dbReference>
<dbReference type="Pfam" id="PF07691">
    <property type="entry name" value="PA14"/>
    <property type="match status" value="2"/>
</dbReference>
<accession>A0A1R4HF74</accession>
<evidence type="ECO:0000313" key="2">
    <source>
        <dbReference type="EMBL" id="SJM94856.1"/>
    </source>
</evidence>
<dbReference type="AlphaFoldDB" id="A0A1R4HF74"/>
<keyword evidence="3" id="KW-1185">Reference proteome</keyword>
<organism evidence="2 3">
    <name type="scientific">Crenothrix polyspora</name>
    <dbReference type="NCBI Taxonomy" id="360316"/>
    <lineage>
        <taxon>Bacteria</taxon>
        <taxon>Pseudomonadati</taxon>
        <taxon>Pseudomonadota</taxon>
        <taxon>Gammaproteobacteria</taxon>
        <taxon>Methylococcales</taxon>
        <taxon>Crenotrichaceae</taxon>
        <taxon>Crenothrix</taxon>
    </lineage>
</organism>